<dbReference type="RefSeq" id="WP_062145631.1">
    <property type="nucleotide sequence ID" value="NZ_CP013002.1"/>
</dbReference>
<dbReference type="InterPro" id="IPR006694">
    <property type="entry name" value="Fatty_acid_hydroxylase"/>
</dbReference>
<keyword evidence="5" id="KW-0443">Lipid metabolism</keyword>
<evidence type="ECO:0000313" key="9">
    <source>
        <dbReference type="EMBL" id="ALL13032.1"/>
    </source>
</evidence>
<dbReference type="OrthoDB" id="9770329at2"/>
<comment type="subcellular location">
    <subcellularLocation>
        <location evidence="1">Endomembrane system</location>
        <topology evidence="1">Multi-pass membrane protein</topology>
    </subcellularLocation>
</comment>
<evidence type="ECO:0000256" key="7">
    <source>
        <dbReference type="SAM" id="Phobius"/>
    </source>
</evidence>
<feature type="domain" description="Fatty acid hydroxylase" evidence="8">
    <location>
        <begin position="143"/>
        <end position="275"/>
    </location>
</feature>
<evidence type="ECO:0000256" key="4">
    <source>
        <dbReference type="ARBA" id="ARBA00023002"/>
    </source>
</evidence>
<dbReference type="GO" id="GO:0050479">
    <property type="term" value="F:glyceryl-ether monooxygenase activity"/>
    <property type="evidence" value="ECO:0007669"/>
    <property type="project" value="TreeGrafter"/>
</dbReference>
<dbReference type="GO" id="GO:0016020">
    <property type="term" value="C:membrane"/>
    <property type="evidence" value="ECO:0007669"/>
    <property type="project" value="GOC"/>
</dbReference>
<protein>
    <recommendedName>
        <fullName evidence="8">Fatty acid hydroxylase domain-containing protein</fullName>
    </recommendedName>
</protein>
<dbReference type="STRING" id="69395.AQ619_06505"/>
<dbReference type="InterPro" id="IPR051689">
    <property type="entry name" value="Sterol_desaturase/TMEM195"/>
</dbReference>
<organism evidence="9 10">
    <name type="scientific">Caulobacter henricii</name>
    <dbReference type="NCBI Taxonomy" id="69395"/>
    <lineage>
        <taxon>Bacteria</taxon>
        <taxon>Pseudomonadati</taxon>
        <taxon>Pseudomonadota</taxon>
        <taxon>Alphaproteobacteria</taxon>
        <taxon>Caulobacterales</taxon>
        <taxon>Caulobacteraceae</taxon>
        <taxon>Caulobacter</taxon>
    </lineage>
</organism>
<evidence type="ECO:0000256" key="5">
    <source>
        <dbReference type="ARBA" id="ARBA00023098"/>
    </source>
</evidence>
<dbReference type="GO" id="GO:0005506">
    <property type="term" value="F:iron ion binding"/>
    <property type="evidence" value="ECO:0007669"/>
    <property type="project" value="InterPro"/>
</dbReference>
<evidence type="ECO:0000256" key="1">
    <source>
        <dbReference type="ARBA" id="ARBA00004127"/>
    </source>
</evidence>
<dbReference type="KEGG" id="chq:AQ619_06505"/>
<keyword evidence="6 7" id="KW-0472">Membrane</keyword>
<dbReference type="GO" id="GO:0012505">
    <property type="term" value="C:endomembrane system"/>
    <property type="evidence" value="ECO:0007669"/>
    <property type="project" value="UniProtKB-SubCell"/>
</dbReference>
<keyword evidence="3 7" id="KW-1133">Transmembrane helix</keyword>
<dbReference type="Proteomes" id="UP000056905">
    <property type="component" value="Chromosome"/>
</dbReference>
<evidence type="ECO:0000259" key="8">
    <source>
        <dbReference type="Pfam" id="PF04116"/>
    </source>
</evidence>
<dbReference type="GO" id="GO:0008610">
    <property type="term" value="P:lipid biosynthetic process"/>
    <property type="evidence" value="ECO:0007669"/>
    <property type="project" value="InterPro"/>
</dbReference>
<dbReference type="Pfam" id="PF04116">
    <property type="entry name" value="FA_hydroxylase"/>
    <property type="match status" value="1"/>
</dbReference>
<keyword evidence="4" id="KW-0560">Oxidoreductase</keyword>
<feature type="transmembrane region" description="Helical" evidence="7">
    <location>
        <begin position="103"/>
        <end position="119"/>
    </location>
</feature>
<feature type="transmembrane region" description="Helical" evidence="7">
    <location>
        <begin position="47"/>
        <end position="70"/>
    </location>
</feature>
<dbReference type="GO" id="GO:0006643">
    <property type="term" value="P:membrane lipid metabolic process"/>
    <property type="evidence" value="ECO:0007669"/>
    <property type="project" value="TreeGrafter"/>
</dbReference>
<dbReference type="PANTHER" id="PTHR21624:SF1">
    <property type="entry name" value="ALKYLGLYCEROL MONOOXYGENASE"/>
    <property type="match status" value="1"/>
</dbReference>
<keyword evidence="2 7" id="KW-0812">Transmembrane</keyword>
<reference evidence="9 10" key="1">
    <citation type="submission" date="2015-10" db="EMBL/GenBank/DDBJ databases">
        <title>Conservation of the essential genome among Caulobacter and Brevundimonas species.</title>
        <authorList>
            <person name="Scott D."/>
            <person name="Ely B."/>
        </authorList>
    </citation>
    <scope>NUCLEOTIDE SEQUENCE [LARGE SCALE GENOMIC DNA]</scope>
    <source>
        <strain evidence="9 10">CB4</strain>
    </source>
</reference>
<evidence type="ECO:0000313" key="10">
    <source>
        <dbReference type="Proteomes" id="UP000056905"/>
    </source>
</evidence>
<sequence>MAIILGFLVYVALVGLAWWSVLQVVPGQVSLTLLGRTLQTDSAHEHINNAALIFLLLPSALWIEAVTVGWSKSSARQLLFCPTASLKSDLACFVLGQARILDIVGRVLMLGASMVSGAWVQNWLRTTTGLDIGPPPVPLPLQVVFYFYVYTFFDYWTHRLDHTRRFWPLHRYHHSASDFGVITAGRQHPAAFTGVFVVNLPMAVLGAPADVMIYVNVLVVGIGFLIHSRIDANWGWVGRYLIQSPNHHRLHHKLDMSHPTGHFAIAPIWDWMFGTWYGDADASIAIGVDTPYRHGLFVLRDMLRDYLHFWIGLFGGRNDGPDSDLSLLPKPRAAKL</sequence>
<keyword evidence="10" id="KW-1185">Reference proteome</keyword>
<name>A0A0P0NY54_9CAUL</name>
<proteinExistence type="predicted"/>
<dbReference type="AlphaFoldDB" id="A0A0P0NY54"/>
<evidence type="ECO:0000256" key="6">
    <source>
        <dbReference type="ARBA" id="ARBA00023136"/>
    </source>
</evidence>
<dbReference type="EMBL" id="CP013002">
    <property type="protein sequence ID" value="ALL13032.1"/>
    <property type="molecule type" value="Genomic_DNA"/>
</dbReference>
<accession>A0A0P0NY54</accession>
<dbReference type="PANTHER" id="PTHR21624">
    <property type="entry name" value="STEROL DESATURASE-RELATED PROTEIN"/>
    <property type="match status" value="1"/>
</dbReference>
<evidence type="ECO:0000256" key="3">
    <source>
        <dbReference type="ARBA" id="ARBA00022989"/>
    </source>
</evidence>
<evidence type="ECO:0000256" key="2">
    <source>
        <dbReference type="ARBA" id="ARBA00022692"/>
    </source>
</evidence>
<gene>
    <name evidence="9" type="ORF">AQ619_06505</name>
</gene>